<dbReference type="InterPro" id="IPR049315">
    <property type="entry name" value="GDC-P_N"/>
</dbReference>
<comment type="similarity">
    <text evidence="4">Belongs to the GcvP family. N-terminal subunit subfamily.</text>
</comment>
<dbReference type="PIRSF" id="PIRSF006815">
    <property type="entry name" value="GcvPA"/>
    <property type="match status" value="1"/>
</dbReference>
<feature type="domain" description="Glycine cleavage system P-protein N-terminal" evidence="5">
    <location>
        <begin position="2"/>
        <end position="434"/>
    </location>
</feature>
<comment type="catalytic activity">
    <reaction evidence="3 4">
        <text>N(6)-[(R)-lipoyl]-L-lysyl-[glycine-cleavage complex H protein] + glycine + H(+) = N(6)-[(R)-S(8)-aminomethyldihydrolipoyl]-L-lysyl-[glycine-cleavage complex H protein] + CO2</text>
        <dbReference type="Rhea" id="RHEA:24304"/>
        <dbReference type="Rhea" id="RHEA-COMP:10494"/>
        <dbReference type="Rhea" id="RHEA-COMP:10495"/>
        <dbReference type="ChEBI" id="CHEBI:15378"/>
        <dbReference type="ChEBI" id="CHEBI:16526"/>
        <dbReference type="ChEBI" id="CHEBI:57305"/>
        <dbReference type="ChEBI" id="CHEBI:83099"/>
        <dbReference type="ChEBI" id="CHEBI:83143"/>
        <dbReference type="EC" id="1.4.4.2"/>
    </reaction>
</comment>
<dbReference type="EMBL" id="CP128400">
    <property type="protein sequence ID" value="WJW68047.1"/>
    <property type="molecule type" value="Genomic_DNA"/>
</dbReference>
<evidence type="ECO:0000256" key="1">
    <source>
        <dbReference type="ARBA" id="ARBA00003788"/>
    </source>
</evidence>
<dbReference type="Gene3D" id="3.90.1150.10">
    <property type="entry name" value="Aspartate Aminotransferase, domain 1"/>
    <property type="match status" value="1"/>
</dbReference>
<comment type="subunit">
    <text evidence="4">The glycine cleavage system is composed of four proteins: P, T, L and H. In this organism, the P 'protein' is a heterodimer of two subunits.</text>
</comment>
<dbReference type="PANTHER" id="PTHR42806:SF1">
    <property type="entry name" value="GLYCINE DEHYDROGENASE (DECARBOXYLATING)"/>
    <property type="match status" value="1"/>
</dbReference>
<evidence type="ECO:0000313" key="9">
    <source>
        <dbReference type="Proteomes" id="UP001431572"/>
    </source>
</evidence>
<evidence type="ECO:0000313" key="6">
    <source>
        <dbReference type="EMBL" id="NWJ48106.1"/>
    </source>
</evidence>
<gene>
    <name evidence="4 6" type="primary">gcvPA</name>
    <name evidence="6" type="ORF">HXX08_19800</name>
    <name evidence="7" type="ORF">OZ401_003642</name>
</gene>
<name>A0A8T7M7V1_9CHLR</name>
<dbReference type="SUPFAM" id="SSF53383">
    <property type="entry name" value="PLP-dependent transferases"/>
    <property type="match status" value="1"/>
</dbReference>
<dbReference type="GO" id="GO:0004375">
    <property type="term" value="F:glycine dehydrogenase (decarboxylating) activity"/>
    <property type="evidence" value="ECO:0007669"/>
    <property type="project" value="UniProtKB-EC"/>
</dbReference>
<dbReference type="NCBIfam" id="NF001696">
    <property type="entry name" value="PRK00451.1"/>
    <property type="match status" value="1"/>
</dbReference>
<evidence type="ECO:0000256" key="2">
    <source>
        <dbReference type="ARBA" id="ARBA00023002"/>
    </source>
</evidence>
<accession>A0A8T7M7V1</accession>
<dbReference type="InterPro" id="IPR015424">
    <property type="entry name" value="PyrdxlP-dep_Trfase"/>
</dbReference>
<comment type="function">
    <text evidence="1 4">The glycine cleavage system catalyzes the degradation of glycine. The P protein binds the alpha-amino group of glycine through its pyridoxal phosphate cofactor; CO(2) is released and the remaining methylamine moiety is then transferred to the lipoamide cofactor of the H protein.</text>
</comment>
<dbReference type="GO" id="GO:0009116">
    <property type="term" value="P:nucleoside metabolic process"/>
    <property type="evidence" value="ECO:0007669"/>
    <property type="project" value="InterPro"/>
</dbReference>
<keyword evidence="2 4" id="KW-0560">Oxidoreductase</keyword>
<evidence type="ECO:0000256" key="3">
    <source>
        <dbReference type="ARBA" id="ARBA00049026"/>
    </source>
</evidence>
<dbReference type="RefSeq" id="WP_341469951.1">
    <property type="nucleotide sequence ID" value="NZ_CP128400.1"/>
</dbReference>
<evidence type="ECO:0000256" key="4">
    <source>
        <dbReference type="HAMAP-Rule" id="MF_00712"/>
    </source>
</evidence>
<dbReference type="EMBL" id="JACATZ010000003">
    <property type="protein sequence ID" value="NWJ48106.1"/>
    <property type="molecule type" value="Genomic_DNA"/>
</dbReference>
<sequence>MNYVPNSDVELQEMLKSIGVDSVEELFEVVPKQVRFPKLDLPKALSELETTRLMNGLASRNWNLRDHASFLGAGSYNHYVPSVVGHLVGRSEFYTAYTPYQPEVSQGTLQAIYEYQTMMGELFNMDVSNASMYDGASALAEAAIMAVNVTNRNKVIIPKTVHPDSRAVTRTYTEPQGIVIAEYETMEEAVAALDDQTAALLVQQPDFLGQIQDLKKLADAAHAKGALFVVSAYPTSLGLLKPPGECGADIAVGEGQSLGMRPSFGGPYVGIFTCRNEYIRNLPGRIVGQTTDKTGKRAFVLTLQTREQHIRREKATSNICTNEGLIALVVTVYLSAMGKQGLHEVAEQCYHKAHYAADEIAKLPGYSLLLEGAFFNEFLVRVPNIEIVQAACKEAGIIGGYALGKEYPQFADCLLFCCTEMNTREEIDCLVEVLRGA</sequence>
<dbReference type="InterPro" id="IPR015421">
    <property type="entry name" value="PyrdxlP-dep_Trfase_major"/>
</dbReference>
<dbReference type="AlphaFoldDB" id="A0A8T7M7V1"/>
<keyword evidence="9" id="KW-1185">Reference proteome</keyword>
<dbReference type="HAMAP" id="MF_00712">
    <property type="entry name" value="GcvPA"/>
    <property type="match status" value="1"/>
</dbReference>
<dbReference type="InterPro" id="IPR023010">
    <property type="entry name" value="GcvPA"/>
</dbReference>
<dbReference type="InterPro" id="IPR015422">
    <property type="entry name" value="PyrdxlP-dep_Trfase_small"/>
</dbReference>
<organism evidence="6 8">
    <name type="scientific">Candidatus Chlorohelix allophototropha</name>
    <dbReference type="NCBI Taxonomy" id="3003348"/>
    <lineage>
        <taxon>Bacteria</taxon>
        <taxon>Bacillati</taxon>
        <taxon>Chloroflexota</taxon>
        <taxon>Chloroflexia</taxon>
        <taxon>Candidatus Chloroheliales</taxon>
        <taxon>Candidatus Chloroheliaceae</taxon>
        <taxon>Candidatus Chlorohelix</taxon>
    </lineage>
</organism>
<dbReference type="CDD" id="cd00613">
    <property type="entry name" value="GDC-P"/>
    <property type="match status" value="1"/>
</dbReference>
<reference evidence="7" key="2">
    <citation type="journal article" date="2024" name="Nature">
        <title>Anoxygenic phototroph of the Chloroflexota uses a type I reaction centre.</title>
        <authorList>
            <person name="Tsuji J.M."/>
            <person name="Shaw N.A."/>
            <person name="Nagashima S."/>
            <person name="Venkiteswaran J.J."/>
            <person name="Schiff S.L."/>
            <person name="Watanabe T."/>
            <person name="Fukui M."/>
            <person name="Hanada S."/>
            <person name="Tank M."/>
            <person name="Neufeld J.D."/>
        </authorList>
    </citation>
    <scope>NUCLEOTIDE SEQUENCE</scope>
    <source>
        <strain evidence="7">L227-S17</strain>
    </source>
</reference>
<dbReference type="EC" id="1.4.4.2" evidence="4"/>
<protein>
    <recommendedName>
        <fullName evidence="4">Probable glycine dehydrogenase (decarboxylating) subunit 1</fullName>
        <ecNumber evidence="4">1.4.4.2</ecNumber>
    </recommendedName>
    <alternativeName>
        <fullName evidence="4">Glycine cleavage system P-protein subunit 1</fullName>
    </alternativeName>
    <alternativeName>
        <fullName evidence="4">Glycine decarboxylase subunit 1</fullName>
    </alternativeName>
    <alternativeName>
        <fullName evidence="4">Glycine dehydrogenase (aminomethyl-transferring) subunit 1</fullName>
    </alternativeName>
</protein>
<proteinExistence type="inferred from homology"/>
<evidence type="ECO:0000313" key="7">
    <source>
        <dbReference type="EMBL" id="WJW68047.1"/>
    </source>
</evidence>
<reference evidence="6 8" key="1">
    <citation type="submission" date="2020-06" db="EMBL/GenBank/DDBJ databases">
        <title>Anoxygenic phototrophic Chloroflexota member uses a Type I reaction center.</title>
        <authorList>
            <person name="Tsuji J.M."/>
            <person name="Shaw N.A."/>
            <person name="Nagashima S."/>
            <person name="Venkiteswaran J."/>
            <person name="Schiff S.L."/>
            <person name="Hanada S."/>
            <person name="Tank M."/>
            <person name="Neufeld J.D."/>
        </authorList>
    </citation>
    <scope>NUCLEOTIDE SEQUENCE [LARGE SCALE GENOMIC DNA]</scope>
    <source>
        <strain evidence="6">L227-S17</strain>
    </source>
</reference>
<dbReference type="PANTHER" id="PTHR42806">
    <property type="entry name" value="GLYCINE CLEAVAGE SYSTEM P-PROTEIN"/>
    <property type="match status" value="1"/>
</dbReference>
<dbReference type="Proteomes" id="UP001431572">
    <property type="component" value="Chromosome 2"/>
</dbReference>
<dbReference type="Pfam" id="PF02347">
    <property type="entry name" value="GDC-P"/>
    <property type="match status" value="1"/>
</dbReference>
<dbReference type="Proteomes" id="UP000521676">
    <property type="component" value="Unassembled WGS sequence"/>
</dbReference>
<evidence type="ECO:0000259" key="5">
    <source>
        <dbReference type="Pfam" id="PF02347"/>
    </source>
</evidence>
<dbReference type="Gene3D" id="3.40.640.10">
    <property type="entry name" value="Type I PLP-dependent aspartate aminotransferase-like (Major domain)"/>
    <property type="match status" value="1"/>
</dbReference>
<dbReference type="InterPro" id="IPR020581">
    <property type="entry name" value="GDC_P"/>
</dbReference>
<evidence type="ECO:0000313" key="8">
    <source>
        <dbReference type="Proteomes" id="UP000521676"/>
    </source>
</evidence>
<dbReference type="GO" id="GO:0019464">
    <property type="term" value="P:glycine decarboxylation via glycine cleavage system"/>
    <property type="evidence" value="ECO:0007669"/>
    <property type="project" value="UniProtKB-UniRule"/>
</dbReference>